<dbReference type="Gene3D" id="3.40.50.300">
    <property type="entry name" value="P-loop containing nucleotide triphosphate hydrolases"/>
    <property type="match status" value="1"/>
</dbReference>
<evidence type="ECO:0000313" key="2">
    <source>
        <dbReference type="Proteomes" id="UP000825701"/>
    </source>
</evidence>
<dbReference type="KEGG" id="cmet:K6K41_09845"/>
<dbReference type="Pfam" id="PF13481">
    <property type="entry name" value="AAA_25"/>
    <property type="match status" value="1"/>
</dbReference>
<evidence type="ECO:0000313" key="1">
    <source>
        <dbReference type="EMBL" id="QZO01665.1"/>
    </source>
</evidence>
<reference evidence="1" key="1">
    <citation type="submission" date="2021-08" db="EMBL/GenBank/DDBJ databases">
        <authorList>
            <person name="Zhang H."/>
            <person name="Xu M."/>
            <person name="Yu Z."/>
            <person name="Yang L."/>
            <person name="Cai Y."/>
        </authorList>
    </citation>
    <scope>NUCLEOTIDE SEQUENCE</scope>
    <source>
        <strain evidence="1">CHL1</strain>
    </source>
</reference>
<accession>A0A9E6RD67</accession>
<dbReference type="AlphaFoldDB" id="A0A9E6RD67"/>
<name>A0A9E6RD67_9HYPH</name>
<dbReference type="RefSeq" id="WP_261404970.1">
    <property type="nucleotide sequence ID" value="NZ_CP081869.1"/>
</dbReference>
<dbReference type="InterPro" id="IPR027417">
    <property type="entry name" value="P-loop_NTPase"/>
</dbReference>
<gene>
    <name evidence="1" type="ORF">K6K41_09845</name>
</gene>
<dbReference type="Proteomes" id="UP000825701">
    <property type="component" value="Chromosome"/>
</dbReference>
<proteinExistence type="predicted"/>
<keyword evidence="2" id="KW-1185">Reference proteome</keyword>
<organism evidence="1 2">
    <name type="scientific">Chenggangzhangella methanolivorans</name>
    <dbReference type="NCBI Taxonomy" id="1437009"/>
    <lineage>
        <taxon>Bacteria</taxon>
        <taxon>Pseudomonadati</taxon>
        <taxon>Pseudomonadota</taxon>
        <taxon>Alphaproteobacteria</taxon>
        <taxon>Hyphomicrobiales</taxon>
        <taxon>Methylopilaceae</taxon>
        <taxon>Chenggangzhangella</taxon>
    </lineage>
</organism>
<protein>
    <submittedName>
        <fullName evidence="1">AAA family ATPase</fullName>
    </submittedName>
</protein>
<dbReference type="EMBL" id="CP081869">
    <property type="protein sequence ID" value="QZO01665.1"/>
    <property type="molecule type" value="Genomic_DNA"/>
</dbReference>
<dbReference type="SUPFAM" id="SSF52540">
    <property type="entry name" value="P-loop containing nucleoside triphosphate hydrolases"/>
    <property type="match status" value="1"/>
</dbReference>
<sequence>MADRDALLASPDRAGHMEATPLWKFFAVDAKAFKPSLIVLDTSADLFGGDEIRRSQVRQFVAMLRALAIETGAAVILLSHPSVAGMTAGTGTSGSTAWNNSVRSRLYMDREPDRDPAARRLRVMKANYGSPGAEFRLRWEDGAFVAGPEANCPLVAKAEAEHVDRIFVDLLRKLTRQGQQVGSALARNYAPVVMAAHPDSAGVNKIQFEAAMHRLLDSAVVHVSEEGPPSRRRRRLLVSADVYSPR</sequence>